<dbReference type="NCBIfam" id="TIGR01876">
    <property type="entry name" value="cas_Cas5d"/>
    <property type="match status" value="1"/>
</dbReference>
<dbReference type="InterPro" id="IPR013422">
    <property type="entry name" value="CRISPR-assoc_prot_Cas5_N"/>
</dbReference>
<dbReference type="EC" id="3.1.-.-" evidence="2"/>
<keyword evidence="2" id="KW-0255">Endonuclease</keyword>
<dbReference type="GO" id="GO:0003723">
    <property type="term" value="F:RNA binding"/>
    <property type="evidence" value="ECO:0007669"/>
    <property type="project" value="UniProtKB-UniRule"/>
</dbReference>
<keyword evidence="4" id="KW-1185">Reference proteome</keyword>
<dbReference type="GO" id="GO:0043571">
    <property type="term" value="P:maintenance of CRISPR repeat elements"/>
    <property type="evidence" value="ECO:0007669"/>
    <property type="project" value="UniProtKB-UniRule"/>
</dbReference>
<comment type="function">
    <text evidence="2">CRISPR (clustered regularly interspaced short palindromic repeat) is an adaptive immune system that provides protection against mobile genetic elements (viruses, transposable elements and conjugative plasmids). CRISPR clusters contain spacers, sequences complementary to antecedent mobile elements, and target invading nucleic acids. CRISPR clusters are transcribed and processed into CRISPR RNA (crRNA).</text>
</comment>
<keyword evidence="2" id="KW-0378">Hydrolase</keyword>
<protein>
    <recommendedName>
        <fullName evidence="2">pre-crRNA processing endonuclease</fullName>
        <ecNumber evidence="2">3.1.-.-</ecNumber>
    </recommendedName>
</protein>
<dbReference type="EMBL" id="QPJT01000002">
    <property type="protein sequence ID" value="RCX20102.1"/>
    <property type="molecule type" value="Genomic_DNA"/>
</dbReference>
<evidence type="ECO:0000256" key="2">
    <source>
        <dbReference type="PIRNR" id="PIRNR029950"/>
    </source>
</evidence>
<dbReference type="GO" id="GO:0051607">
    <property type="term" value="P:defense response to virus"/>
    <property type="evidence" value="ECO:0007669"/>
    <property type="project" value="UniProtKB-UniRule"/>
</dbReference>
<dbReference type="CDD" id="cd09752">
    <property type="entry name" value="Cas5_I-C"/>
    <property type="match status" value="1"/>
</dbReference>
<name>A0A369BEY0_9FIRM</name>
<dbReference type="NCBIfam" id="TIGR02593">
    <property type="entry name" value="CRISPR_cas5"/>
    <property type="match status" value="1"/>
</dbReference>
<keyword evidence="2" id="KW-0694">RNA-binding</keyword>
<evidence type="ECO:0000256" key="1">
    <source>
        <dbReference type="ARBA" id="ARBA00023118"/>
    </source>
</evidence>
<dbReference type="GO" id="GO:0016787">
    <property type="term" value="F:hydrolase activity"/>
    <property type="evidence" value="ECO:0007669"/>
    <property type="project" value="UniProtKB-KW"/>
</dbReference>
<keyword evidence="2" id="KW-0540">Nuclease</keyword>
<dbReference type="Proteomes" id="UP000253034">
    <property type="component" value="Unassembled WGS sequence"/>
</dbReference>
<proteinExistence type="inferred from homology"/>
<dbReference type="InterPro" id="IPR010155">
    <property type="entry name" value="CRISPR-assoc_prot_Cas5d"/>
</dbReference>
<evidence type="ECO:0000313" key="4">
    <source>
        <dbReference type="Proteomes" id="UP000253034"/>
    </source>
</evidence>
<gene>
    <name evidence="3" type="ORF">DFR58_102171</name>
</gene>
<dbReference type="AlphaFoldDB" id="A0A369BEY0"/>
<organism evidence="3 4">
    <name type="scientific">Anaerobacterium chartisolvens</name>
    <dbReference type="NCBI Taxonomy" id="1297424"/>
    <lineage>
        <taxon>Bacteria</taxon>
        <taxon>Bacillati</taxon>
        <taxon>Bacillota</taxon>
        <taxon>Clostridia</taxon>
        <taxon>Eubacteriales</taxon>
        <taxon>Oscillospiraceae</taxon>
        <taxon>Anaerobacterium</taxon>
    </lineage>
</organism>
<comment type="similarity">
    <text evidence="2">Belongs to the CRISPR-associated protein Cas5 family. Subtype I-C/Dvulg subfamily.</text>
</comment>
<dbReference type="Gene3D" id="3.30.70.2660">
    <property type="match status" value="1"/>
</dbReference>
<dbReference type="InterPro" id="IPR021124">
    <property type="entry name" value="CRISPR-assoc_prot_Cas5"/>
</dbReference>
<dbReference type="GO" id="GO:0004519">
    <property type="term" value="F:endonuclease activity"/>
    <property type="evidence" value="ECO:0007669"/>
    <property type="project" value="UniProtKB-UniRule"/>
</dbReference>
<dbReference type="PIRSF" id="PIRSF029950">
    <property type="entry name" value="Cas_CT1134"/>
    <property type="match status" value="1"/>
</dbReference>
<comment type="caution">
    <text evidence="3">The sequence shown here is derived from an EMBL/GenBank/DDBJ whole genome shotgun (WGS) entry which is preliminary data.</text>
</comment>
<accession>A0A369BEY0</accession>
<dbReference type="Pfam" id="PF09704">
    <property type="entry name" value="Cas_Cas5d"/>
    <property type="match status" value="1"/>
</dbReference>
<keyword evidence="1 2" id="KW-0051">Antiviral defense</keyword>
<sequence length="252" mass="28850">MELHAVIYKERGRSMKYENSISFRVYGKYALFSDPITRTGGEKFSYQIPTYQALKGIVESVYFKPTLMWYVDAVRIINCIQTESKGIRPIEFGGGNTLSIYTYLKSVEYQVKAHFEWNGNRPELEGDRNEHKHFQIAKRMLERGGRRDIFLGTRECQGYVEPCTFGEGEGAYDNCPELSFGVMYHGISYPDETGKNELTIRLWTPVMKNGVISLIRPEECTMLRTAGKQKAKSFSMGTNLSGYSELCAEEKL</sequence>
<reference evidence="3 4" key="1">
    <citation type="submission" date="2018-07" db="EMBL/GenBank/DDBJ databases">
        <title>Genomic Encyclopedia of Type Strains, Phase IV (KMG-IV): sequencing the most valuable type-strain genomes for metagenomic binning, comparative biology and taxonomic classification.</title>
        <authorList>
            <person name="Goeker M."/>
        </authorList>
    </citation>
    <scope>NUCLEOTIDE SEQUENCE [LARGE SCALE GENOMIC DNA]</scope>
    <source>
        <strain evidence="3 4">DSM 27016</strain>
    </source>
</reference>
<evidence type="ECO:0000313" key="3">
    <source>
        <dbReference type="EMBL" id="RCX20102.1"/>
    </source>
</evidence>